<evidence type="ECO:0000313" key="1">
    <source>
        <dbReference type="EMBL" id="QTX13951.1"/>
    </source>
</evidence>
<proteinExistence type="predicted"/>
<sequence length="46" mass="5726">MLKFLTFFVATHRVQNRDTKKVISVRPVRFFYRNQSRYRFSVYQHG</sequence>
<protein>
    <submittedName>
        <fullName evidence="1">Uncharacterized protein</fullName>
    </submittedName>
</protein>
<name>A0A8B0SSI0_KLEPN</name>
<organism evidence="1">
    <name type="scientific">Klebsiella pneumoniae</name>
    <dbReference type="NCBI Taxonomy" id="573"/>
    <lineage>
        <taxon>Bacteria</taxon>
        <taxon>Pseudomonadati</taxon>
        <taxon>Pseudomonadota</taxon>
        <taxon>Gammaproteobacteria</taxon>
        <taxon>Enterobacterales</taxon>
        <taxon>Enterobacteriaceae</taxon>
        <taxon>Klebsiella/Raoultella group</taxon>
        <taxon>Klebsiella</taxon>
        <taxon>Klebsiella pneumoniae complex</taxon>
    </lineage>
</organism>
<reference evidence="1" key="1">
    <citation type="submission" date="2020-01" db="EMBL/GenBank/DDBJ databases">
        <authorList>
            <person name="Qin S."/>
        </authorList>
    </citation>
    <scope>NUCLEOTIDE SEQUENCE</scope>
    <source>
        <strain evidence="1">CVir17-16-YZ6g</strain>
        <plasmid evidence="1">p17-15-vir-like</plasmid>
    </source>
</reference>
<dbReference type="AlphaFoldDB" id="A0A8B0SSI0"/>
<geneLocation type="plasmid" evidence="1">
    <name>p17-15-vir-like</name>
</geneLocation>
<keyword evidence="1" id="KW-0614">Plasmid</keyword>
<accession>A0A8B0SSI0</accession>
<dbReference type="EMBL" id="MN956836">
    <property type="protein sequence ID" value="QTX13951.1"/>
    <property type="molecule type" value="Genomic_DNA"/>
</dbReference>